<dbReference type="AlphaFoldDB" id="A0A0B7IUD8"/>
<dbReference type="Gene3D" id="2.40.10.220">
    <property type="entry name" value="predicted glycosyltransferase like domains"/>
    <property type="match status" value="1"/>
</dbReference>
<name>A0A0B7IUD8_9PROT</name>
<evidence type="ECO:0000313" key="1">
    <source>
        <dbReference type="EMBL" id="CEN55925.1"/>
    </source>
</evidence>
<evidence type="ECO:0000313" key="2">
    <source>
        <dbReference type="Proteomes" id="UP000056322"/>
    </source>
</evidence>
<gene>
    <name evidence="1" type="primary">pilZ</name>
    <name evidence="1" type="ORF">BN1209_0882</name>
</gene>
<dbReference type="KEGG" id="mbac:BN1209_0882"/>
<dbReference type="HOGENOM" id="CLU_147899_0_0_4"/>
<dbReference type="EMBL" id="LN794158">
    <property type="protein sequence ID" value="CEN55925.1"/>
    <property type="molecule type" value="Genomic_DNA"/>
</dbReference>
<dbReference type="STRING" id="1581680.BN1209_0882"/>
<proteinExistence type="predicted"/>
<reference evidence="2" key="1">
    <citation type="submission" date="2014-12" db="EMBL/GenBank/DDBJ databases">
        <authorList>
            <person name="Salcher M.M."/>
        </authorList>
    </citation>
    <scope>NUCLEOTIDE SEQUENCE [LARGE SCALE GENOMIC DNA]</scope>
    <source>
        <strain evidence="2">MMS-10A-171</strain>
    </source>
</reference>
<sequence>MIIQESKSTSSSVIKLGVLSLAIKENPSLYLAYGSFVNDGSLFITTTEVYKMSDKRLMMLNLSEDTEKTNVAGKLVGLNPIAQNGKPQGVGVQFNPHTGGRLSKVKIEALLGESLHAHHPTYILSTLC</sequence>
<dbReference type="Proteomes" id="UP000056322">
    <property type="component" value="Chromosome 1"/>
</dbReference>
<protein>
    <submittedName>
        <fullName evidence="1">Type IV pilus assembly PilZ</fullName>
    </submittedName>
</protein>
<accession>A0A0B7IUD8</accession>
<organism evidence="1 2">
    <name type="scientific">Candidatus Methylopumilus turicensis</name>
    <dbReference type="NCBI Taxonomy" id="1581680"/>
    <lineage>
        <taxon>Bacteria</taxon>
        <taxon>Pseudomonadati</taxon>
        <taxon>Pseudomonadota</taxon>
        <taxon>Betaproteobacteria</taxon>
        <taxon>Nitrosomonadales</taxon>
        <taxon>Methylophilaceae</taxon>
        <taxon>Candidatus Methylopumilus</taxon>
    </lineage>
</organism>
<keyword evidence="2" id="KW-1185">Reference proteome</keyword>